<dbReference type="Proteomes" id="UP000321805">
    <property type="component" value="Chromosome"/>
</dbReference>
<name>A0A5B8TZU6_9ACTN</name>
<feature type="transmembrane region" description="Helical" evidence="1">
    <location>
        <begin position="192"/>
        <end position="212"/>
    </location>
</feature>
<evidence type="ECO:0000256" key="1">
    <source>
        <dbReference type="SAM" id="Phobius"/>
    </source>
</evidence>
<keyword evidence="1" id="KW-0472">Membrane</keyword>
<dbReference type="KEGG" id="bsol:FSW04_00785"/>
<organism evidence="2 3">
    <name type="scientific">Baekduia soli</name>
    <dbReference type="NCBI Taxonomy" id="496014"/>
    <lineage>
        <taxon>Bacteria</taxon>
        <taxon>Bacillati</taxon>
        <taxon>Actinomycetota</taxon>
        <taxon>Thermoleophilia</taxon>
        <taxon>Solirubrobacterales</taxon>
        <taxon>Baekduiaceae</taxon>
        <taxon>Baekduia</taxon>
    </lineage>
</organism>
<reference evidence="2 3" key="1">
    <citation type="journal article" date="2018" name="J. Microbiol.">
        <title>Baekduia soli gen. nov., sp. nov., a novel bacterium isolated from the soil of Baekdu Mountain and proposal of a novel family name, Baekduiaceae fam. nov.</title>
        <authorList>
            <person name="An D.S."/>
            <person name="Siddiqi M.Z."/>
            <person name="Kim K.H."/>
            <person name="Yu H.S."/>
            <person name="Im W.T."/>
        </authorList>
    </citation>
    <scope>NUCLEOTIDE SEQUENCE [LARGE SCALE GENOMIC DNA]</scope>
    <source>
        <strain evidence="2 3">BR7-21</strain>
    </source>
</reference>
<dbReference type="AlphaFoldDB" id="A0A5B8TZU6"/>
<gene>
    <name evidence="2" type="ORF">FSW04_00785</name>
</gene>
<keyword evidence="1" id="KW-1133">Transmembrane helix</keyword>
<dbReference type="EMBL" id="CP042430">
    <property type="protein sequence ID" value="QEC46251.1"/>
    <property type="molecule type" value="Genomic_DNA"/>
</dbReference>
<keyword evidence="3" id="KW-1185">Reference proteome</keyword>
<keyword evidence="1" id="KW-0812">Transmembrane</keyword>
<accession>A0A5B8TZU6</accession>
<evidence type="ECO:0000313" key="3">
    <source>
        <dbReference type="Proteomes" id="UP000321805"/>
    </source>
</evidence>
<sequence>MVIPVAVFLLGWGVKKLGPFLDTQAQEVYATPTVQPTDAATLAPIPVKGGKQVCLHNVEYGPGAKYVYVTITTTRPAGPIAVEARAQGYDAKAVQPAGAASDVPLIVKIAPAPREVGDGTLCLTNLGRHQIRFYGIHPGRGSSPTTTTVDGKAIPEQLSVTLLTSPSKSLGSRIGTIFDHVAAFRPVTGWEVWIVAILALIGAPVAIVVALVRATAQDEAPPPAD</sequence>
<proteinExistence type="predicted"/>
<dbReference type="RefSeq" id="WP_146915252.1">
    <property type="nucleotide sequence ID" value="NZ_CP042430.1"/>
</dbReference>
<evidence type="ECO:0000313" key="2">
    <source>
        <dbReference type="EMBL" id="QEC46251.1"/>
    </source>
</evidence>
<protein>
    <submittedName>
        <fullName evidence="2">Uncharacterized protein</fullName>
    </submittedName>
</protein>